<accession>A0A9W9BXW2</accession>
<evidence type="ECO:0000256" key="1">
    <source>
        <dbReference type="SAM" id="SignalP"/>
    </source>
</evidence>
<dbReference type="SUPFAM" id="SSF63829">
    <property type="entry name" value="Calcium-dependent phosphotriesterase"/>
    <property type="match status" value="1"/>
</dbReference>
<evidence type="ECO:0000313" key="2">
    <source>
        <dbReference type="EMBL" id="KAJ4332237.1"/>
    </source>
</evidence>
<dbReference type="Gene3D" id="2.120.10.30">
    <property type="entry name" value="TolB, C-terminal domain"/>
    <property type="match status" value="1"/>
</dbReference>
<feature type="chain" id="PRO_5040891257" evidence="1">
    <location>
        <begin position="23"/>
        <end position="320"/>
    </location>
</feature>
<dbReference type="Proteomes" id="UP001140562">
    <property type="component" value="Unassembled WGS sequence"/>
</dbReference>
<dbReference type="InterPro" id="IPR052998">
    <property type="entry name" value="Hetero-Diels-Alderase-like"/>
</dbReference>
<dbReference type="PANTHER" id="PTHR42060:SF3">
    <property type="entry name" value="SMP-30_GLUCONOLACTONASE_LRE-LIKE REGION DOMAIN-CONTAINING PROTEIN"/>
    <property type="match status" value="1"/>
</dbReference>
<protein>
    <submittedName>
        <fullName evidence="2">Uncharacterized protein</fullName>
    </submittedName>
</protein>
<dbReference type="EMBL" id="JAPEUV010000124">
    <property type="protein sequence ID" value="KAJ4332237.1"/>
    <property type="molecule type" value="Genomic_DNA"/>
</dbReference>
<gene>
    <name evidence="2" type="ORF">N0V87_008540</name>
</gene>
<feature type="signal peptide" evidence="1">
    <location>
        <begin position="1"/>
        <end position="22"/>
    </location>
</feature>
<dbReference type="PANTHER" id="PTHR42060">
    <property type="entry name" value="NHL REPEAT-CONTAINING PROTEIN-RELATED"/>
    <property type="match status" value="1"/>
</dbReference>
<dbReference type="InterPro" id="IPR011042">
    <property type="entry name" value="6-blade_b-propeller_TolB-like"/>
</dbReference>
<sequence length="320" mass="34114">MNAVLTRILAVTASLFFASTHADTPRTIYQFPNPTWLENIAAMRNGSLLVTVTGRPEVHIVNPLVTPSVASLVAIIPDTNAVFGITELYDNVFAVAAGNSTPDNAPVRGSFSVWSIDLTHDHGIMEIGKIADVPGVGMINGLAALNSHTLLLADSWKGNVASLDVKTGKSSLWLDDKSTASNFSAPGLPLGVNGIKVHRDWVYYSNTVQSSLNRIRLDRTTSAVVNDVETLAQGDTIAVPDDFAVLKSGSVILGRPLSDEVMRVRKDRKKEIIAKVEGITAAALGRAEKNKDVVYLSSMGGFNINGSVKAGGRIVAVQLR</sequence>
<keyword evidence="1" id="KW-0732">Signal</keyword>
<dbReference type="AlphaFoldDB" id="A0A9W9BXW2"/>
<proteinExistence type="predicted"/>
<reference evidence="2" key="1">
    <citation type="submission" date="2022-10" db="EMBL/GenBank/DDBJ databases">
        <title>Tapping the CABI collections for fungal endophytes: first genome assemblies for Collariella, Neodidymelliopsis, Ascochyta clinopodiicola, Didymella pomorum, Didymosphaeria variabile, Neocosmospora piperis and Neocucurbitaria cava.</title>
        <authorList>
            <person name="Hill R."/>
        </authorList>
    </citation>
    <scope>NUCLEOTIDE SEQUENCE</scope>
    <source>
        <strain evidence="2">IMI 360193</strain>
    </source>
</reference>
<comment type="caution">
    <text evidence="2">The sequence shown here is derived from an EMBL/GenBank/DDBJ whole genome shotgun (WGS) entry which is preliminary data.</text>
</comment>
<keyword evidence="3" id="KW-1185">Reference proteome</keyword>
<dbReference type="OrthoDB" id="9977941at2759"/>
<organism evidence="2 3">
    <name type="scientific">Didymella glomerata</name>
    <dbReference type="NCBI Taxonomy" id="749621"/>
    <lineage>
        <taxon>Eukaryota</taxon>
        <taxon>Fungi</taxon>
        <taxon>Dikarya</taxon>
        <taxon>Ascomycota</taxon>
        <taxon>Pezizomycotina</taxon>
        <taxon>Dothideomycetes</taxon>
        <taxon>Pleosporomycetidae</taxon>
        <taxon>Pleosporales</taxon>
        <taxon>Pleosporineae</taxon>
        <taxon>Didymellaceae</taxon>
        <taxon>Didymella</taxon>
    </lineage>
</organism>
<evidence type="ECO:0000313" key="3">
    <source>
        <dbReference type="Proteomes" id="UP001140562"/>
    </source>
</evidence>
<name>A0A9W9BXW2_9PLEO</name>